<dbReference type="InParanoid" id="A0A401GR18"/>
<dbReference type="GeneID" id="38781570"/>
<dbReference type="RefSeq" id="XP_027615566.1">
    <property type="nucleotide sequence ID" value="XM_027759765.1"/>
</dbReference>
<comment type="caution">
    <text evidence="1">The sequence shown here is derived from an EMBL/GenBank/DDBJ whole genome shotgun (WGS) entry which is preliminary data.</text>
</comment>
<evidence type="ECO:0000313" key="2">
    <source>
        <dbReference type="Proteomes" id="UP000287166"/>
    </source>
</evidence>
<dbReference type="OrthoDB" id="3133286at2759"/>
<dbReference type="SUPFAM" id="SSF81301">
    <property type="entry name" value="Nucleotidyltransferase"/>
    <property type="match status" value="1"/>
</dbReference>
<organism evidence="1 2">
    <name type="scientific">Sparassis crispa</name>
    <dbReference type="NCBI Taxonomy" id="139825"/>
    <lineage>
        <taxon>Eukaryota</taxon>
        <taxon>Fungi</taxon>
        <taxon>Dikarya</taxon>
        <taxon>Basidiomycota</taxon>
        <taxon>Agaricomycotina</taxon>
        <taxon>Agaricomycetes</taxon>
        <taxon>Polyporales</taxon>
        <taxon>Sparassidaceae</taxon>
        <taxon>Sparassis</taxon>
    </lineage>
</organism>
<dbReference type="EMBL" id="BFAD01000006">
    <property type="protein sequence ID" value="GBE84653.1"/>
    <property type="molecule type" value="Genomic_DNA"/>
</dbReference>
<sequence>MPSSAKIDEILTVAKKAVTIFANRGQPCCLFGSTACWVYGNSALSGSNRTPNDVDLLVISDQYRTAADCERLKQMLIEGDSSFFLRAPSRNQNADYRVLWYKLSSRPEQRERKCKVDILVPGLMSLPRVPVEHITDVVVSPRPGQAHQVALPVMPLVPLLLMKLKGWKDHRDSDQAHMQVKQGDDVNDIARLLRIVKNQGAFGVRHSSLNWLPDEFVAEAHGRVHEFVKRFPALAEKWEQLDFEVRHGGTTTWVFR</sequence>
<accession>A0A401GR18</accession>
<protein>
    <recommendedName>
        <fullName evidence="3">Nucleotidyltransferase</fullName>
    </recommendedName>
</protein>
<gene>
    <name evidence="1" type="ORF">SCP_0606320</name>
</gene>
<name>A0A401GR18_9APHY</name>
<keyword evidence="2" id="KW-1185">Reference proteome</keyword>
<dbReference type="InterPro" id="IPR043519">
    <property type="entry name" value="NT_sf"/>
</dbReference>
<reference evidence="1 2" key="1">
    <citation type="journal article" date="2018" name="Sci. Rep.">
        <title>Genome sequence of the cauliflower mushroom Sparassis crispa (Hanabiratake) and its association with beneficial usage.</title>
        <authorList>
            <person name="Kiyama R."/>
            <person name="Furutani Y."/>
            <person name="Kawaguchi K."/>
            <person name="Nakanishi T."/>
        </authorList>
    </citation>
    <scope>NUCLEOTIDE SEQUENCE [LARGE SCALE GENOMIC DNA]</scope>
</reference>
<proteinExistence type="predicted"/>
<evidence type="ECO:0000313" key="1">
    <source>
        <dbReference type="EMBL" id="GBE84653.1"/>
    </source>
</evidence>
<evidence type="ECO:0008006" key="3">
    <source>
        <dbReference type="Google" id="ProtNLM"/>
    </source>
</evidence>
<dbReference type="AlphaFoldDB" id="A0A401GR18"/>
<dbReference type="Proteomes" id="UP000287166">
    <property type="component" value="Unassembled WGS sequence"/>
</dbReference>